<evidence type="ECO:0000313" key="2">
    <source>
        <dbReference type="Proteomes" id="UP000271624"/>
    </source>
</evidence>
<dbReference type="AlphaFoldDB" id="A0A433VBK9"/>
<dbReference type="RefSeq" id="WP_127083423.1">
    <property type="nucleotide sequence ID" value="NZ_RSCL01000013.1"/>
</dbReference>
<comment type="caution">
    <text evidence="1">The sequence shown here is derived from an EMBL/GenBank/DDBJ whole genome shotgun (WGS) entry which is preliminary data.</text>
</comment>
<name>A0A433VBK9_9CYAN</name>
<accession>A0A433VBK9</accession>
<protein>
    <submittedName>
        <fullName evidence="1">Uncharacterized protein</fullName>
    </submittedName>
</protein>
<dbReference type="Proteomes" id="UP000271624">
    <property type="component" value="Unassembled WGS sequence"/>
</dbReference>
<reference evidence="1" key="1">
    <citation type="submission" date="2018-12" db="EMBL/GenBank/DDBJ databases">
        <authorList>
            <person name="Will S."/>
            <person name="Neumann-Schaal M."/>
            <person name="Henke P."/>
        </authorList>
    </citation>
    <scope>NUCLEOTIDE SEQUENCE</scope>
    <source>
        <strain evidence="1">PCC 7102</strain>
    </source>
</reference>
<evidence type="ECO:0000313" key="1">
    <source>
        <dbReference type="EMBL" id="RUT03458.1"/>
    </source>
</evidence>
<reference evidence="1" key="2">
    <citation type="journal article" date="2019" name="Genome Biol. Evol.">
        <title>Day and night: Metabolic profiles and evolutionary relationships of six axenic non-marine cyanobacteria.</title>
        <authorList>
            <person name="Will S.E."/>
            <person name="Henke P."/>
            <person name="Boedeker C."/>
            <person name="Huang S."/>
            <person name="Brinkmann H."/>
            <person name="Rohde M."/>
            <person name="Jarek M."/>
            <person name="Friedl T."/>
            <person name="Seufert S."/>
            <person name="Schumacher M."/>
            <person name="Overmann J."/>
            <person name="Neumann-Schaal M."/>
            <person name="Petersen J."/>
        </authorList>
    </citation>
    <scope>NUCLEOTIDE SEQUENCE [LARGE SCALE GENOMIC DNA]</scope>
    <source>
        <strain evidence="1">PCC 7102</strain>
    </source>
</reference>
<dbReference type="Gene3D" id="3.30.40.220">
    <property type="match status" value="2"/>
</dbReference>
<keyword evidence="2" id="KW-1185">Reference proteome</keyword>
<dbReference type="EMBL" id="RSCL01000013">
    <property type="protein sequence ID" value="RUT03458.1"/>
    <property type="molecule type" value="Genomic_DNA"/>
</dbReference>
<gene>
    <name evidence="1" type="ORF">DSM106972_050970</name>
</gene>
<sequence length="322" mass="37472">MGESTIVVNCQNSECGKEFTKRLSEFKRSKKLGRPHFCCLSCHAKYRGLGTSQVPVIRQTSHLKEIIRVDDFSPFRYHLKIMKKSAKRRSHECLVTLADLKALWEQQNGICPYTGWNLINLASTTECETTPSTIYRASVDRIDSRSCYTPDNIQFIAVIANFAKNVFTEQDLINFCHDVYQYKIISNNTAHTLEKNTINTCVNTRRDEFSPYRKHLRLAKTRVKANGRLLNITLEYLKDLWEKQEGRCPYTGWELENFETTSQWKNHQLNPKTASLDRIDSKLGYIEGNVQFVSVMANYAKLDFQEAELLEFCKAVFDYRYH</sequence>
<organism evidence="1 2">
    <name type="scientific">Dulcicalothrix desertica PCC 7102</name>
    <dbReference type="NCBI Taxonomy" id="232991"/>
    <lineage>
        <taxon>Bacteria</taxon>
        <taxon>Bacillati</taxon>
        <taxon>Cyanobacteriota</taxon>
        <taxon>Cyanophyceae</taxon>
        <taxon>Nostocales</taxon>
        <taxon>Calotrichaceae</taxon>
        <taxon>Dulcicalothrix</taxon>
    </lineage>
</organism>
<dbReference type="OrthoDB" id="505503at2"/>
<proteinExistence type="predicted"/>